<keyword evidence="2" id="KW-1185">Reference proteome</keyword>
<comment type="caution">
    <text evidence="1">The sequence shown here is derived from an EMBL/GenBank/DDBJ whole genome shotgun (WGS) entry which is preliminary data.</text>
</comment>
<sequence>MAEFSQARQMASMPSADGEEDLFSVAEVAGKGIGLIATRPIKRGVRVMVRRPSLLVQVAVQARTDLHLRDQIYTTVLEKLGLQTRGQLLGMVGRGLGDKIDKNCFRLRASGEETGGDGGDDYIACYPEVAMLNHDCRPSLSYTIDGAIMTVSSVRDIDVGEELSDSYIGLLSTRAQRLSELRHWGFNCSCAHCSMSGKEAAKSDARLRAITGLEADLDNYRKTLVMPETGLELIDLHTRERLDIYMDRAYTQAALNFAAFGMEEEARRYAKLAVEAIEAKFAAGSHSADWHSMQHLSRNPSSHWIWGYRKGKGQ</sequence>
<proteinExistence type="predicted"/>
<evidence type="ECO:0000313" key="2">
    <source>
        <dbReference type="Proteomes" id="UP000724584"/>
    </source>
</evidence>
<evidence type="ECO:0000313" key="1">
    <source>
        <dbReference type="EMBL" id="KAH6641168.1"/>
    </source>
</evidence>
<accession>A0ACB7PJF1</accession>
<name>A0ACB7PJF1_9PEZI</name>
<gene>
    <name evidence="1" type="ORF">F5144DRAFT_484561</name>
</gene>
<dbReference type="Proteomes" id="UP000724584">
    <property type="component" value="Unassembled WGS sequence"/>
</dbReference>
<organism evidence="1 2">
    <name type="scientific">Chaetomium tenue</name>
    <dbReference type="NCBI Taxonomy" id="1854479"/>
    <lineage>
        <taxon>Eukaryota</taxon>
        <taxon>Fungi</taxon>
        <taxon>Dikarya</taxon>
        <taxon>Ascomycota</taxon>
        <taxon>Pezizomycotina</taxon>
        <taxon>Sordariomycetes</taxon>
        <taxon>Sordariomycetidae</taxon>
        <taxon>Sordariales</taxon>
        <taxon>Chaetomiaceae</taxon>
        <taxon>Chaetomium</taxon>
    </lineage>
</organism>
<protein>
    <submittedName>
        <fullName evidence="1">Uncharacterized protein</fullName>
    </submittedName>
</protein>
<dbReference type="EMBL" id="JAGIZQ010000002">
    <property type="protein sequence ID" value="KAH6641168.1"/>
    <property type="molecule type" value="Genomic_DNA"/>
</dbReference>
<reference evidence="1 2" key="1">
    <citation type="journal article" date="2021" name="Nat. Commun.">
        <title>Genetic determinants of endophytism in the Arabidopsis root mycobiome.</title>
        <authorList>
            <person name="Mesny F."/>
            <person name="Miyauchi S."/>
            <person name="Thiergart T."/>
            <person name="Pickel B."/>
            <person name="Atanasova L."/>
            <person name="Karlsson M."/>
            <person name="Huettel B."/>
            <person name="Barry K.W."/>
            <person name="Haridas S."/>
            <person name="Chen C."/>
            <person name="Bauer D."/>
            <person name="Andreopoulos W."/>
            <person name="Pangilinan J."/>
            <person name="LaButti K."/>
            <person name="Riley R."/>
            <person name="Lipzen A."/>
            <person name="Clum A."/>
            <person name="Drula E."/>
            <person name="Henrissat B."/>
            <person name="Kohler A."/>
            <person name="Grigoriev I.V."/>
            <person name="Martin F.M."/>
            <person name="Hacquard S."/>
        </authorList>
    </citation>
    <scope>NUCLEOTIDE SEQUENCE [LARGE SCALE GENOMIC DNA]</scope>
    <source>
        <strain evidence="1 2">MPI-SDFR-AT-0079</strain>
    </source>
</reference>